<reference evidence="2" key="1">
    <citation type="submission" date="2020-05" db="EMBL/GenBank/DDBJ databases">
        <authorList>
            <person name="Chiriac C."/>
            <person name="Salcher M."/>
            <person name="Ghai R."/>
            <person name="Kavagutti S V."/>
        </authorList>
    </citation>
    <scope>NUCLEOTIDE SEQUENCE</scope>
</reference>
<dbReference type="AlphaFoldDB" id="A0A6J6DUL4"/>
<name>A0A6J6DUL4_9ZZZZ</name>
<feature type="compositionally biased region" description="Basic and acidic residues" evidence="1">
    <location>
        <begin position="29"/>
        <end position="62"/>
    </location>
</feature>
<protein>
    <submittedName>
        <fullName evidence="2">Unannotated protein</fullName>
    </submittedName>
</protein>
<feature type="region of interest" description="Disordered" evidence="1">
    <location>
        <begin position="23"/>
        <end position="62"/>
    </location>
</feature>
<evidence type="ECO:0000313" key="2">
    <source>
        <dbReference type="EMBL" id="CAB4567667.1"/>
    </source>
</evidence>
<dbReference type="EMBL" id="CAEZTJ010000062">
    <property type="protein sequence ID" value="CAB4567667.1"/>
    <property type="molecule type" value="Genomic_DNA"/>
</dbReference>
<gene>
    <name evidence="2" type="ORF">UFOPK1650_00538</name>
</gene>
<proteinExistence type="predicted"/>
<accession>A0A6J6DUL4</accession>
<evidence type="ECO:0000256" key="1">
    <source>
        <dbReference type="SAM" id="MobiDB-lite"/>
    </source>
</evidence>
<sequence>MRLSVEIDDVVLREVIDDECREGECEDRVEERDEPEKRRAIDEDQDDRYDAESGEEERRVDRAECVEEISQDATGSGDVSIDFCSLFEGLLDILTDELDQKR</sequence>
<organism evidence="2">
    <name type="scientific">freshwater metagenome</name>
    <dbReference type="NCBI Taxonomy" id="449393"/>
    <lineage>
        <taxon>unclassified sequences</taxon>
        <taxon>metagenomes</taxon>
        <taxon>ecological metagenomes</taxon>
    </lineage>
</organism>